<name>K2PH56_9HYPH</name>
<organism evidence="3 4">
    <name type="scientific">Nitratireductor indicus C115</name>
    <dbReference type="NCBI Taxonomy" id="1231190"/>
    <lineage>
        <taxon>Bacteria</taxon>
        <taxon>Pseudomonadati</taxon>
        <taxon>Pseudomonadota</taxon>
        <taxon>Alphaproteobacteria</taxon>
        <taxon>Hyphomicrobiales</taxon>
        <taxon>Phyllobacteriaceae</taxon>
        <taxon>Nitratireductor</taxon>
    </lineage>
</organism>
<dbReference type="OrthoDB" id="7340239at2"/>
<accession>K2PH56</accession>
<evidence type="ECO:0000313" key="3">
    <source>
        <dbReference type="EMBL" id="EKF40487.1"/>
    </source>
</evidence>
<gene>
    <name evidence="3" type="ORF">NA8A_20222</name>
</gene>
<reference evidence="3 4" key="1">
    <citation type="journal article" date="2012" name="J. Bacteriol.">
        <title>Genome Sequence of Nitratireductor indicus Type Strain C115.</title>
        <authorList>
            <person name="Lai Q."/>
            <person name="Li G."/>
            <person name="Yu Z."/>
            <person name="Shao Z."/>
        </authorList>
    </citation>
    <scope>NUCLEOTIDE SEQUENCE [LARGE SCALE GENOMIC DNA]</scope>
    <source>
        <strain evidence="3 4">C115</strain>
    </source>
</reference>
<dbReference type="Pfam" id="PF07007">
    <property type="entry name" value="LprI"/>
    <property type="match status" value="1"/>
</dbReference>
<evidence type="ECO:0000313" key="4">
    <source>
        <dbReference type="Proteomes" id="UP000007374"/>
    </source>
</evidence>
<dbReference type="PANTHER" id="PTHR39176">
    <property type="entry name" value="PERIPLASMIC PROTEIN-RELATED"/>
    <property type="match status" value="1"/>
</dbReference>
<dbReference type="PATRIC" id="fig|1231190.3.peg.4179"/>
<protein>
    <recommendedName>
        <fullName evidence="2">Lysozyme inhibitor LprI-like N-terminal domain-containing protein</fullName>
    </recommendedName>
</protein>
<feature type="domain" description="Lysozyme inhibitor LprI-like N-terminal" evidence="2">
    <location>
        <begin position="29"/>
        <end position="121"/>
    </location>
</feature>
<comment type="caution">
    <text evidence="3">The sequence shown here is derived from an EMBL/GenBank/DDBJ whole genome shotgun (WGS) entry which is preliminary data.</text>
</comment>
<feature type="signal peptide" evidence="1">
    <location>
        <begin position="1"/>
        <end position="19"/>
    </location>
</feature>
<dbReference type="STRING" id="721133.SAMN05216176_104349"/>
<dbReference type="Proteomes" id="UP000007374">
    <property type="component" value="Unassembled WGS sequence"/>
</dbReference>
<feature type="chain" id="PRO_5003865422" description="Lysozyme inhibitor LprI-like N-terminal domain-containing protein" evidence="1">
    <location>
        <begin position="20"/>
        <end position="135"/>
    </location>
</feature>
<evidence type="ECO:0000259" key="2">
    <source>
        <dbReference type="Pfam" id="PF07007"/>
    </source>
</evidence>
<keyword evidence="1" id="KW-0732">Signal</keyword>
<dbReference type="RefSeq" id="WP_009452264.1">
    <property type="nucleotide sequence ID" value="NZ_AMSI01000017.1"/>
</dbReference>
<keyword evidence="4" id="KW-1185">Reference proteome</keyword>
<sequence>MLSGKLIHAFLIASSFAIAAPAIAQEPDCKDPQTQSDMTICAGRDYQAADKNLNASYSKVRERLADDEPGRKALLEAQRAWIKFRDAECAFSTMGTEGGSIQPMLKAMCLTELTEQRTQQLDAHATCEEGDVTCS</sequence>
<dbReference type="PANTHER" id="PTHR39176:SF1">
    <property type="entry name" value="PERIPLASMIC PROTEIN"/>
    <property type="match status" value="1"/>
</dbReference>
<dbReference type="AlphaFoldDB" id="K2PH56"/>
<dbReference type="eggNOG" id="COG3755">
    <property type="taxonomic scope" value="Bacteria"/>
</dbReference>
<proteinExistence type="predicted"/>
<dbReference type="EMBL" id="AMSI01000017">
    <property type="protein sequence ID" value="EKF40487.1"/>
    <property type="molecule type" value="Genomic_DNA"/>
</dbReference>
<dbReference type="InterPro" id="IPR009739">
    <property type="entry name" value="LprI-like_N"/>
</dbReference>
<dbReference type="Gene3D" id="1.20.1270.180">
    <property type="match status" value="1"/>
</dbReference>
<evidence type="ECO:0000256" key="1">
    <source>
        <dbReference type="SAM" id="SignalP"/>
    </source>
</evidence>